<dbReference type="Gene3D" id="3.40.50.1820">
    <property type="entry name" value="alpha/beta hydrolase"/>
    <property type="match status" value="1"/>
</dbReference>
<evidence type="ECO:0000313" key="2">
    <source>
        <dbReference type="EMBL" id="KAK6215072.1"/>
    </source>
</evidence>
<sequence>MPDDQSLVLPDGRTLSYTTFGVTPRPDQPTIFHFHGLPGSHHEGQPIHEAAVKCNVCVVAVTRPGYGGSTFQPNRTILSFPQDVLRLADHLNIDRFAVLGVSGGGPYALACLHSIPSTRLAGAAIVSGMYPTKLGLGGMMLLNRVLFTLAPWVTWLVEIVAEWEMGNVARDANHPERLAQSVVESFKSRPIEDQEALFADDGKILSALVQSTRDAVRESCRGFAWEARLFGSPWGFELGDLVAEKGRLVMWHGGKDINVPRRMAVEAAEAIPGAELRIDEDEAHLNETASNIDDRISTYTASLSSSVLDYPTENGRRYHAYRSGSYLIPNDESEMDRLDLNHMLMTKTIGKKLFLAPVPQEKTHRILDIGTGTGIWAIEAAEIFPNAEILGNDLSAIQPDWVPSNIKFEVDDVESPWVHDNKFDFIFCRYMASSITDWPKLVKNIYDNLNPGGWVEFQDFDFGFYSDDGTVTEEHYASKWCKLLFEGCERFGRDPCPGPKIGGWVKSAGFVDVVQEEYKVPFGPWPKDPHYRDIGMTNLVQLLDGLEGFSLRVFCGAHGWTQEEVLVFLAHVRQELKAGKYHSYDKLHVVYAQKPQDKASE</sequence>
<protein>
    <submittedName>
        <fullName evidence="2">Methyltransferase domain-containing protein</fullName>
    </submittedName>
</protein>
<accession>A0AAV9T7Z8</accession>
<keyword evidence="2" id="KW-0489">Methyltransferase</keyword>
<organism evidence="2 3">
    <name type="scientific">Colletotrichum tabaci</name>
    <dbReference type="NCBI Taxonomy" id="1209068"/>
    <lineage>
        <taxon>Eukaryota</taxon>
        <taxon>Fungi</taxon>
        <taxon>Dikarya</taxon>
        <taxon>Ascomycota</taxon>
        <taxon>Pezizomycotina</taxon>
        <taxon>Sordariomycetes</taxon>
        <taxon>Hypocreomycetidae</taxon>
        <taxon>Glomerellales</taxon>
        <taxon>Glomerellaceae</taxon>
        <taxon>Colletotrichum</taxon>
        <taxon>Colletotrichum destructivum species complex</taxon>
    </lineage>
</organism>
<dbReference type="PANTHER" id="PTHR45763:SF46">
    <property type="entry name" value="AB HYDROLASE-1 DOMAIN-CONTAINING PROTEIN"/>
    <property type="match status" value="1"/>
</dbReference>
<keyword evidence="3" id="KW-1185">Reference proteome</keyword>
<proteinExistence type="predicted"/>
<reference evidence="2 3" key="1">
    <citation type="submission" date="2023-04" db="EMBL/GenBank/DDBJ databases">
        <title>Colletotrichum tabacum stain YC1 causing leaf anthracnose on Nicotiana tabacum(L.) cv.</title>
        <authorList>
            <person name="Ji Z."/>
            <person name="Wang M."/>
            <person name="Zhang J."/>
            <person name="Wang N."/>
            <person name="Zhou Z."/>
        </authorList>
    </citation>
    <scope>NUCLEOTIDE SEQUENCE [LARGE SCALE GENOMIC DNA]</scope>
    <source>
        <strain evidence="2 3">YC1</strain>
    </source>
</reference>
<dbReference type="Gene3D" id="3.40.50.150">
    <property type="entry name" value="Vaccinia Virus protein VP39"/>
    <property type="match status" value="1"/>
</dbReference>
<dbReference type="Pfam" id="PF00561">
    <property type="entry name" value="Abhydrolase_1"/>
    <property type="match status" value="1"/>
</dbReference>
<dbReference type="PANTHER" id="PTHR45763">
    <property type="entry name" value="HYDROLASE, ALPHA/BETA FOLD FAMILY PROTEIN, EXPRESSED-RELATED"/>
    <property type="match status" value="1"/>
</dbReference>
<dbReference type="CDD" id="cd02440">
    <property type="entry name" value="AdoMet_MTases"/>
    <property type="match status" value="1"/>
</dbReference>
<keyword evidence="2" id="KW-0808">Transferase</keyword>
<gene>
    <name evidence="2" type="ORF">QIS74_08091</name>
</gene>
<dbReference type="Pfam" id="PF13489">
    <property type="entry name" value="Methyltransf_23"/>
    <property type="match status" value="1"/>
</dbReference>
<evidence type="ECO:0000259" key="1">
    <source>
        <dbReference type="Pfam" id="PF00561"/>
    </source>
</evidence>
<name>A0AAV9T7Z8_9PEZI</name>
<dbReference type="GO" id="GO:0032259">
    <property type="term" value="P:methylation"/>
    <property type="evidence" value="ECO:0007669"/>
    <property type="project" value="UniProtKB-KW"/>
</dbReference>
<dbReference type="Proteomes" id="UP001327957">
    <property type="component" value="Unassembled WGS sequence"/>
</dbReference>
<dbReference type="AlphaFoldDB" id="A0AAV9T7Z8"/>
<dbReference type="InterPro" id="IPR000073">
    <property type="entry name" value="AB_hydrolase_1"/>
</dbReference>
<dbReference type="SUPFAM" id="SSF53335">
    <property type="entry name" value="S-adenosyl-L-methionine-dependent methyltransferases"/>
    <property type="match status" value="1"/>
</dbReference>
<evidence type="ECO:0000313" key="3">
    <source>
        <dbReference type="Proteomes" id="UP001327957"/>
    </source>
</evidence>
<dbReference type="GO" id="GO:0008168">
    <property type="term" value="F:methyltransferase activity"/>
    <property type="evidence" value="ECO:0007669"/>
    <property type="project" value="UniProtKB-KW"/>
</dbReference>
<dbReference type="InterPro" id="IPR029063">
    <property type="entry name" value="SAM-dependent_MTases_sf"/>
</dbReference>
<dbReference type="SUPFAM" id="SSF53474">
    <property type="entry name" value="alpha/beta-Hydrolases"/>
    <property type="match status" value="1"/>
</dbReference>
<feature type="domain" description="AB hydrolase-1" evidence="1">
    <location>
        <begin position="29"/>
        <end position="285"/>
    </location>
</feature>
<comment type="caution">
    <text evidence="2">The sequence shown here is derived from an EMBL/GenBank/DDBJ whole genome shotgun (WGS) entry which is preliminary data.</text>
</comment>
<dbReference type="EMBL" id="JASAOK010000043">
    <property type="protein sequence ID" value="KAK6215072.1"/>
    <property type="molecule type" value="Genomic_DNA"/>
</dbReference>
<dbReference type="InterPro" id="IPR029058">
    <property type="entry name" value="AB_hydrolase_fold"/>
</dbReference>